<dbReference type="GeneTree" id="ENSGT00940000180968"/>
<proteinExistence type="predicted"/>
<reference evidence="2 3" key="1">
    <citation type="submission" date="2020-06" db="EMBL/GenBank/DDBJ databases">
        <authorList>
            <consortium name="Wellcome Sanger Institute Data Sharing"/>
        </authorList>
    </citation>
    <scope>NUCLEOTIDE SEQUENCE [LARGE SCALE GENOMIC DNA]</scope>
</reference>
<keyword evidence="1" id="KW-1133">Transmembrane helix</keyword>
<dbReference type="PANTHER" id="PTHR13041:SF3">
    <property type="entry name" value="PROTEIN JTB"/>
    <property type="match status" value="1"/>
</dbReference>
<dbReference type="Ensembl" id="ENSDCDT00010061991.1">
    <property type="protein sequence ID" value="ENSDCDP00010051528.1"/>
    <property type="gene ID" value="ENSDCDG00010030356.1"/>
</dbReference>
<accession>A0AAY4E1L4</accession>
<name>A0AAY4E1L4_9TELE</name>
<reference evidence="2" key="3">
    <citation type="submission" date="2025-09" db="UniProtKB">
        <authorList>
            <consortium name="Ensembl"/>
        </authorList>
    </citation>
    <scope>IDENTIFICATION</scope>
</reference>
<dbReference type="GO" id="GO:0000281">
    <property type="term" value="P:mitotic cytokinesis"/>
    <property type="evidence" value="ECO:0007669"/>
    <property type="project" value="TreeGrafter"/>
</dbReference>
<keyword evidence="1" id="KW-0812">Transmembrane</keyword>
<evidence type="ECO:0008006" key="4">
    <source>
        <dbReference type="Google" id="ProtNLM"/>
    </source>
</evidence>
<dbReference type="GO" id="GO:0030496">
    <property type="term" value="C:midbody"/>
    <property type="evidence" value="ECO:0007669"/>
    <property type="project" value="TreeGrafter"/>
</dbReference>
<dbReference type="GO" id="GO:0005737">
    <property type="term" value="C:cytoplasm"/>
    <property type="evidence" value="ECO:0007669"/>
    <property type="project" value="TreeGrafter"/>
</dbReference>
<dbReference type="GO" id="GO:0005813">
    <property type="term" value="C:centrosome"/>
    <property type="evidence" value="ECO:0007669"/>
    <property type="project" value="TreeGrafter"/>
</dbReference>
<keyword evidence="3" id="KW-1185">Reference proteome</keyword>
<sequence>RRQKWWSVCHSTGFIQKVQCVRSEKIDFKSCISTGMEEMAFWRFEGTMMGLTVLFVLLVISRQRALDRIVSEKVRRQIESL</sequence>
<evidence type="ECO:0000313" key="3">
    <source>
        <dbReference type="Proteomes" id="UP000694580"/>
    </source>
</evidence>
<evidence type="ECO:0000256" key="1">
    <source>
        <dbReference type="SAM" id="Phobius"/>
    </source>
</evidence>
<organism evidence="2 3">
    <name type="scientific">Denticeps clupeoides</name>
    <name type="common">denticle herring</name>
    <dbReference type="NCBI Taxonomy" id="299321"/>
    <lineage>
        <taxon>Eukaryota</taxon>
        <taxon>Metazoa</taxon>
        <taxon>Chordata</taxon>
        <taxon>Craniata</taxon>
        <taxon>Vertebrata</taxon>
        <taxon>Euteleostomi</taxon>
        <taxon>Actinopterygii</taxon>
        <taxon>Neopterygii</taxon>
        <taxon>Teleostei</taxon>
        <taxon>Clupei</taxon>
        <taxon>Clupeiformes</taxon>
        <taxon>Denticipitoidei</taxon>
        <taxon>Denticipitidae</taxon>
        <taxon>Denticeps</taxon>
    </lineage>
</organism>
<dbReference type="PANTHER" id="PTHR13041">
    <property type="entry name" value="JTB PROTEIN-RELATED"/>
    <property type="match status" value="1"/>
</dbReference>
<feature type="transmembrane region" description="Helical" evidence="1">
    <location>
        <begin position="40"/>
        <end position="60"/>
    </location>
</feature>
<reference evidence="2" key="2">
    <citation type="submission" date="2025-08" db="UniProtKB">
        <authorList>
            <consortium name="Ensembl"/>
        </authorList>
    </citation>
    <scope>IDENTIFICATION</scope>
</reference>
<dbReference type="Proteomes" id="UP000694580">
    <property type="component" value="Chromosome 5"/>
</dbReference>
<evidence type="ECO:0000313" key="2">
    <source>
        <dbReference type="Ensembl" id="ENSDCDP00010051528.1"/>
    </source>
</evidence>
<dbReference type="GO" id="GO:0005819">
    <property type="term" value="C:spindle"/>
    <property type="evidence" value="ECO:0007669"/>
    <property type="project" value="TreeGrafter"/>
</dbReference>
<dbReference type="AlphaFoldDB" id="A0AAY4E1L4"/>
<dbReference type="InterPro" id="IPR008657">
    <property type="entry name" value="JTB"/>
</dbReference>
<protein>
    <recommendedName>
        <fullName evidence="4">JTB protein</fullName>
    </recommendedName>
</protein>
<keyword evidence="1" id="KW-0472">Membrane</keyword>
<dbReference type="Pfam" id="PF05439">
    <property type="entry name" value="JTB"/>
    <property type="match status" value="1"/>
</dbReference>
<dbReference type="GO" id="GO:0016020">
    <property type="term" value="C:membrane"/>
    <property type="evidence" value="ECO:0007669"/>
    <property type="project" value="InterPro"/>
</dbReference>
<dbReference type="Gene3D" id="3.30.720.220">
    <property type="match status" value="1"/>
</dbReference>